<name>A0A6N9JJ78_9ACTN</name>
<organism evidence="1 2">
    <name type="scientific">Collinsella aerofaciens</name>
    <dbReference type="NCBI Taxonomy" id="74426"/>
    <lineage>
        <taxon>Bacteria</taxon>
        <taxon>Bacillati</taxon>
        <taxon>Actinomycetota</taxon>
        <taxon>Coriobacteriia</taxon>
        <taxon>Coriobacteriales</taxon>
        <taxon>Coriobacteriaceae</taxon>
        <taxon>Collinsella</taxon>
    </lineage>
</organism>
<reference evidence="1 2" key="1">
    <citation type="journal article" date="2019" name="Nat. Med.">
        <title>A library of human gut bacterial isolates paired with longitudinal multiomics data enables mechanistic microbiome research.</title>
        <authorList>
            <person name="Poyet M."/>
            <person name="Groussin M."/>
            <person name="Gibbons S.M."/>
            <person name="Avila-Pacheco J."/>
            <person name="Jiang X."/>
            <person name="Kearney S.M."/>
            <person name="Perrotta A.R."/>
            <person name="Berdy B."/>
            <person name="Zhao S."/>
            <person name="Lieberman T.D."/>
            <person name="Swanson P.K."/>
            <person name="Smith M."/>
            <person name="Roesemann S."/>
            <person name="Alexander J.E."/>
            <person name="Rich S.A."/>
            <person name="Livny J."/>
            <person name="Vlamakis H."/>
            <person name="Clish C."/>
            <person name="Bullock K."/>
            <person name="Deik A."/>
            <person name="Scott J."/>
            <person name="Pierce K.A."/>
            <person name="Xavier R.J."/>
            <person name="Alm E.J."/>
        </authorList>
    </citation>
    <scope>NUCLEOTIDE SEQUENCE [LARGE SCALE GENOMIC DNA]</scope>
    <source>
        <strain evidence="1 2">BIOML-A20</strain>
    </source>
</reference>
<sequence>MTLPSAIAAKLRKLRESAPCKVAMNDPVRVNEGTLYVPFYDAEGDDVPDACMPLLLMAPNGSVREVCGPSGEWLALIEQIPE</sequence>
<dbReference type="RefSeq" id="WP_161160502.1">
    <property type="nucleotide sequence ID" value="NZ_WWSR01000009.1"/>
</dbReference>
<gene>
    <name evidence="1" type="ORF">GT464_06255</name>
</gene>
<dbReference type="EMBL" id="WWSR01000009">
    <property type="protein sequence ID" value="MZJ39550.1"/>
    <property type="molecule type" value="Genomic_DNA"/>
</dbReference>
<accession>A0A6N9JJ78</accession>
<protein>
    <submittedName>
        <fullName evidence="1">Uncharacterized protein</fullName>
    </submittedName>
</protein>
<dbReference type="Proteomes" id="UP000469380">
    <property type="component" value="Unassembled WGS sequence"/>
</dbReference>
<evidence type="ECO:0000313" key="1">
    <source>
        <dbReference type="EMBL" id="MZJ39550.1"/>
    </source>
</evidence>
<comment type="caution">
    <text evidence="1">The sequence shown here is derived from an EMBL/GenBank/DDBJ whole genome shotgun (WGS) entry which is preliminary data.</text>
</comment>
<evidence type="ECO:0000313" key="2">
    <source>
        <dbReference type="Proteomes" id="UP000469380"/>
    </source>
</evidence>
<proteinExistence type="predicted"/>
<dbReference type="AlphaFoldDB" id="A0A6N9JJ78"/>